<dbReference type="AlphaFoldDB" id="A0A508WUH2"/>
<organism evidence="1">
    <name type="scientific">Sinorhizobium medicae</name>
    <dbReference type="NCBI Taxonomy" id="110321"/>
    <lineage>
        <taxon>Bacteria</taxon>
        <taxon>Pseudomonadati</taxon>
        <taxon>Pseudomonadota</taxon>
        <taxon>Alphaproteobacteria</taxon>
        <taxon>Hyphomicrobiales</taxon>
        <taxon>Rhizobiaceae</taxon>
        <taxon>Sinorhizobium/Ensifer group</taxon>
        <taxon>Sinorhizobium</taxon>
    </lineage>
</organism>
<dbReference type="EMBL" id="CABFNB010000086">
    <property type="protein sequence ID" value="VTZ60875.1"/>
    <property type="molecule type" value="Genomic_DNA"/>
</dbReference>
<accession>A0A508WUH2</accession>
<reference evidence="1" key="1">
    <citation type="submission" date="2019-06" db="EMBL/GenBank/DDBJ databases">
        <authorList>
            <person name="Le Quere A."/>
            <person name="Colella S."/>
        </authorList>
    </citation>
    <scope>NUCLEOTIDE SEQUENCE</scope>
    <source>
        <strain evidence="1">EmedicaeMD41</strain>
    </source>
</reference>
<name>A0A508WUH2_9HYPH</name>
<evidence type="ECO:0000313" key="1">
    <source>
        <dbReference type="EMBL" id="VTZ60875.1"/>
    </source>
</evidence>
<protein>
    <submittedName>
        <fullName evidence="1">Uncharacterized protein</fullName>
    </submittedName>
</protein>
<sequence length="111" mass="12131">MVASIGQERRPQGAIARVPAPRIDLRMSADPVKNRAGRARGGGGCFGTQIDLRQAIPDEIDPFPAPPLRLEHAPGDALNVPECIWNEPQGQIDREIWSRDQNPAHNAGGWH</sequence>
<dbReference type="Proteomes" id="UP000507954">
    <property type="component" value="Unassembled WGS sequence"/>
</dbReference>
<proteinExistence type="predicted"/>
<gene>
    <name evidence="1" type="ORF">EMEDMD4_210056</name>
</gene>